<dbReference type="Pfam" id="PF09557">
    <property type="entry name" value="DUF2382"/>
    <property type="match status" value="1"/>
</dbReference>
<proteinExistence type="predicted"/>
<sequence>MQTEIRSLFECDVIGSDGQHVGKVGQVYLSDRTGKPEWVTVRTGMFGMKQSFVPLIGARRTGDELRVAFDKETIKGAPNIDADDRLTLEEEAGLYRYYGMQPSDIPAQRSPESGTGTSTADTTTESTTTGSATTGSTTTGSAATGAAAGSEQLNREQDSVSQDSVSKDRGSQSHEPRGFAPGSPGTRGSEPQSRESLNREPLSSQARGGESLSRETRDLRGEGVSDIDMTRSEERMHVGKERREAGHVRLRKYVETEDVQERVPLEHDEVVIEREPITGGTPQEGRELAEDEESITLYEERPVISKEATPVERVRMHKEHVRSEETVTGTVRKERFEVDRDGTTIEEQAGDRPEGSQGPGRS</sequence>
<organism evidence="4 5">
    <name type="scientific">Nonomuraea corallina</name>
    <dbReference type="NCBI Taxonomy" id="2989783"/>
    <lineage>
        <taxon>Bacteria</taxon>
        <taxon>Bacillati</taxon>
        <taxon>Actinomycetota</taxon>
        <taxon>Actinomycetes</taxon>
        <taxon>Streptosporangiales</taxon>
        <taxon>Streptosporangiaceae</taxon>
        <taxon>Nonomuraea</taxon>
    </lineage>
</organism>
<dbReference type="InterPro" id="IPR019060">
    <property type="entry name" value="DUF2382"/>
</dbReference>
<dbReference type="Gene3D" id="3.90.50.10">
    <property type="entry name" value="Photosynthetic Reaction Center, subunit H, domain 2"/>
    <property type="match status" value="1"/>
</dbReference>
<feature type="compositionally biased region" description="Basic and acidic residues" evidence="1">
    <location>
        <begin position="337"/>
        <end position="354"/>
    </location>
</feature>
<dbReference type="InterPro" id="IPR011033">
    <property type="entry name" value="PRC_barrel-like_sf"/>
</dbReference>
<accession>A0ABT4SGQ6</accession>
<feature type="domain" description="DUF2382" evidence="3">
    <location>
        <begin position="229"/>
        <end position="338"/>
    </location>
</feature>
<dbReference type="SUPFAM" id="SSF50346">
    <property type="entry name" value="PRC-barrel domain"/>
    <property type="match status" value="1"/>
</dbReference>
<dbReference type="Pfam" id="PF05239">
    <property type="entry name" value="PRC"/>
    <property type="match status" value="1"/>
</dbReference>
<dbReference type="NCBIfam" id="TIGR02271">
    <property type="entry name" value="YsnF/AvaK domain"/>
    <property type="match status" value="1"/>
</dbReference>
<feature type="region of interest" description="Disordered" evidence="1">
    <location>
        <begin position="264"/>
        <end position="303"/>
    </location>
</feature>
<feature type="region of interest" description="Disordered" evidence="1">
    <location>
        <begin position="101"/>
        <end position="247"/>
    </location>
</feature>
<reference evidence="4" key="1">
    <citation type="submission" date="2022-11" db="EMBL/GenBank/DDBJ databases">
        <title>Nonomuraea corallina sp. nov., a new species of the genus Nonomuraea isolated from sea side sediment in Thai sea.</title>
        <authorList>
            <person name="Ngamcharungchit C."/>
            <person name="Matsumoto A."/>
            <person name="Suriyachadkun C."/>
            <person name="Panbangred W."/>
            <person name="Inahashi Y."/>
            <person name="Intra B."/>
        </authorList>
    </citation>
    <scope>NUCLEOTIDE SEQUENCE</scope>
    <source>
        <strain evidence="4">MCN248</strain>
    </source>
</reference>
<dbReference type="InterPro" id="IPR027275">
    <property type="entry name" value="PRC-brl_dom"/>
</dbReference>
<dbReference type="EMBL" id="JAPNNL010000094">
    <property type="protein sequence ID" value="MDA0636155.1"/>
    <property type="molecule type" value="Genomic_DNA"/>
</dbReference>
<dbReference type="Proteomes" id="UP001144036">
    <property type="component" value="Unassembled WGS sequence"/>
</dbReference>
<dbReference type="InterPro" id="IPR014747">
    <property type="entry name" value="Bac_photo_RC_H_C"/>
</dbReference>
<keyword evidence="5" id="KW-1185">Reference proteome</keyword>
<evidence type="ECO:0000256" key="1">
    <source>
        <dbReference type="SAM" id="MobiDB-lite"/>
    </source>
</evidence>
<protein>
    <submittedName>
        <fullName evidence="4">PRC and DUF2382 domain-containing protein</fullName>
    </submittedName>
</protein>
<feature type="region of interest" description="Disordered" evidence="1">
    <location>
        <begin position="337"/>
        <end position="362"/>
    </location>
</feature>
<evidence type="ECO:0000259" key="2">
    <source>
        <dbReference type="Pfam" id="PF05239"/>
    </source>
</evidence>
<evidence type="ECO:0000313" key="5">
    <source>
        <dbReference type="Proteomes" id="UP001144036"/>
    </source>
</evidence>
<dbReference type="RefSeq" id="WP_270157018.1">
    <property type="nucleotide sequence ID" value="NZ_JAPNNL010000094.1"/>
</dbReference>
<feature type="compositionally biased region" description="Basic and acidic residues" evidence="1">
    <location>
        <begin position="212"/>
        <end position="247"/>
    </location>
</feature>
<gene>
    <name evidence="4" type="ORF">OUY22_22260</name>
</gene>
<dbReference type="PANTHER" id="PTHR38463">
    <property type="entry name" value="STRESS RESPONSE PROTEIN YSNF"/>
    <property type="match status" value="1"/>
</dbReference>
<comment type="caution">
    <text evidence="4">The sequence shown here is derived from an EMBL/GenBank/DDBJ whole genome shotgun (WGS) entry which is preliminary data.</text>
</comment>
<dbReference type="InterPro" id="IPR052967">
    <property type="entry name" value="Stress_Response_Assoc"/>
</dbReference>
<feature type="compositionally biased region" description="Basic and acidic residues" evidence="1">
    <location>
        <begin position="165"/>
        <end position="177"/>
    </location>
</feature>
<evidence type="ECO:0000313" key="4">
    <source>
        <dbReference type="EMBL" id="MDA0636155.1"/>
    </source>
</evidence>
<dbReference type="PANTHER" id="PTHR38463:SF1">
    <property type="entry name" value="STRESS RESPONSE PROTEIN YSNF"/>
    <property type="match status" value="1"/>
</dbReference>
<feature type="compositionally biased region" description="Basic and acidic residues" evidence="1">
    <location>
        <begin position="264"/>
        <end position="276"/>
    </location>
</feature>
<feature type="compositionally biased region" description="Low complexity" evidence="1">
    <location>
        <begin position="113"/>
        <end position="150"/>
    </location>
</feature>
<name>A0ABT4SGQ6_9ACTN</name>
<feature type="domain" description="PRC-barrel" evidence="2">
    <location>
        <begin position="5"/>
        <end position="72"/>
    </location>
</feature>
<evidence type="ECO:0000259" key="3">
    <source>
        <dbReference type="Pfam" id="PF09557"/>
    </source>
</evidence>